<evidence type="ECO:0008006" key="3">
    <source>
        <dbReference type="Google" id="ProtNLM"/>
    </source>
</evidence>
<accession>A0AAV4F1J3</accession>
<dbReference type="EMBL" id="BMAT01004053">
    <property type="protein sequence ID" value="GFR67228.1"/>
    <property type="molecule type" value="Genomic_DNA"/>
</dbReference>
<proteinExistence type="predicted"/>
<name>A0AAV4F1J3_9GAST</name>
<keyword evidence="2" id="KW-1185">Reference proteome</keyword>
<dbReference type="PANTHER" id="PTHR46670:SF3">
    <property type="entry name" value="ENDONUCLEASE_EXONUCLEASE_PHOSPHATASE DOMAIN-CONTAINING PROTEIN"/>
    <property type="match status" value="1"/>
</dbReference>
<gene>
    <name evidence="1" type="ORF">ElyMa_001992600</name>
</gene>
<evidence type="ECO:0000313" key="2">
    <source>
        <dbReference type="Proteomes" id="UP000762676"/>
    </source>
</evidence>
<reference evidence="1 2" key="1">
    <citation type="journal article" date="2021" name="Elife">
        <title>Chloroplast acquisition without the gene transfer in kleptoplastic sea slugs, Plakobranchus ocellatus.</title>
        <authorList>
            <person name="Maeda T."/>
            <person name="Takahashi S."/>
            <person name="Yoshida T."/>
            <person name="Shimamura S."/>
            <person name="Takaki Y."/>
            <person name="Nagai Y."/>
            <person name="Toyoda A."/>
            <person name="Suzuki Y."/>
            <person name="Arimoto A."/>
            <person name="Ishii H."/>
            <person name="Satoh N."/>
            <person name="Nishiyama T."/>
            <person name="Hasebe M."/>
            <person name="Maruyama T."/>
            <person name="Minagawa J."/>
            <person name="Obokata J."/>
            <person name="Shigenobu S."/>
        </authorList>
    </citation>
    <scope>NUCLEOTIDE SEQUENCE [LARGE SCALE GENOMIC DNA]</scope>
</reference>
<sequence>MLSKSRGPSPWVILISNSKTSENVDVKRIQEVLTIYRLKQIVTVPTHNKNPILDWVITEDEEIIKDLQVTDKCVSDHFLVAFQLDIQKPLPKKRTVVTRSKDIDHAKLTIDLSSKVQEISIESACDKVEVFNAIMTDILYKHAPLKTRTVTDKPAAPWMTVTIKEA</sequence>
<dbReference type="PANTHER" id="PTHR46670">
    <property type="entry name" value="ENDO/EXONUCLEASE/PHOSPHATASE DOMAIN-CONTAINING PROTEIN"/>
    <property type="match status" value="1"/>
</dbReference>
<dbReference type="Proteomes" id="UP000762676">
    <property type="component" value="Unassembled WGS sequence"/>
</dbReference>
<comment type="caution">
    <text evidence="1">The sequence shown here is derived from an EMBL/GenBank/DDBJ whole genome shotgun (WGS) entry which is preliminary data.</text>
</comment>
<evidence type="ECO:0000313" key="1">
    <source>
        <dbReference type="EMBL" id="GFR67228.1"/>
    </source>
</evidence>
<dbReference type="AlphaFoldDB" id="A0AAV4F1J3"/>
<organism evidence="1 2">
    <name type="scientific">Elysia marginata</name>
    <dbReference type="NCBI Taxonomy" id="1093978"/>
    <lineage>
        <taxon>Eukaryota</taxon>
        <taxon>Metazoa</taxon>
        <taxon>Spiralia</taxon>
        <taxon>Lophotrochozoa</taxon>
        <taxon>Mollusca</taxon>
        <taxon>Gastropoda</taxon>
        <taxon>Heterobranchia</taxon>
        <taxon>Euthyneura</taxon>
        <taxon>Panpulmonata</taxon>
        <taxon>Sacoglossa</taxon>
        <taxon>Placobranchoidea</taxon>
        <taxon>Plakobranchidae</taxon>
        <taxon>Elysia</taxon>
    </lineage>
</organism>
<protein>
    <recommendedName>
        <fullName evidence="3">Endonuclease/exonuclease/phosphatase domain-containing protein</fullName>
    </recommendedName>
</protein>